<name>A0ABQ6MZG5_9STRA</name>
<dbReference type="InterPro" id="IPR008775">
    <property type="entry name" value="Phytyl_CoA_dOase-like"/>
</dbReference>
<keyword evidence="2" id="KW-1185">Reference proteome</keyword>
<reference evidence="1 2" key="1">
    <citation type="journal article" date="2023" name="Commun. Biol.">
        <title>Genome analysis of Parmales, the sister group of diatoms, reveals the evolutionary specialization of diatoms from phago-mixotrophs to photoautotrophs.</title>
        <authorList>
            <person name="Ban H."/>
            <person name="Sato S."/>
            <person name="Yoshikawa S."/>
            <person name="Yamada K."/>
            <person name="Nakamura Y."/>
            <person name="Ichinomiya M."/>
            <person name="Sato N."/>
            <person name="Blanc-Mathieu R."/>
            <person name="Endo H."/>
            <person name="Kuwata A."/>
            <person name="Ogata H."/>
        </authorList>
    </citation>
    <scope>NUCLEOTIDE SEQUENCE [LARGE SCALE GENOMIC DNA]</scope>
</reference>
<dbReference type="EMBL" id="BRYB01000714">
    <property type="protein sequence ID" value="GMI35969.1"/>
    <property type="molecule type" value="Genomic_DNA"/>
</dbReference>
<evidence type="ECO:0000313" key="1">
    <source>
        <dbReference type="EMBL" id="GMI35969.1"/>
    </source>
</evidence>
<dbReference type="PANTHER" id="PTHR37563">
    <property type="entry name" value="PHYTANOYL-COA DIOXYGENASE FAMILY PROTEIN (AFU_ORTHOLOGUE AFUA_2G03330)"/>
    <property type="match status" value="1"/>
</dbReference>
<protein>
    <recommendedName>
        <fullName evidence="3">Phytanoyl-CoA dioxygenase</fullName>
    </recommendedName>
</protein>
<accession>A0ABQ6MZG5</accession>
<proteinExistence type="predicted"/>
<sequence length="265" mass="28550">MHPFPTLDASSTPPSSLPPLLLEHLSLHGACLVTNLLPPATLRRCNAAAELLPLQAPEASLSPSKRLSPGYVESSSRRYHLPLGDCRLPAVLSALSELEAALAPLLPPFFAGAPHGRTQLQLLRSEPSPSSRAQRFHQDNTRRGLTFLVPLVDVPLRRGPTELLLGSHELTCASRGSAAALRELPGSLPRVARASDRRAPPLRAGDVLVYDCRVLHRGLANRDKVARPVLVLRFDEEGWGPPGHGVLSTLVFAGLGRALAALRWQ</sequence>
<dbReference type="InterPro" id="IPR051961">
    <property type="entry name" value="Fungal_Metabolite_Diox"/>
</dbReference>
<gene>
    <name evidence="1" type="ORF">TeGR_g1520</name>
</gene>
<dbReference type="Pfam" id="PF05721">
    <property type="entry name" value="PhyH"/>
    <property type="match status" value="1"/>
</dbReference>
<dbReference type="Proteomes" id="UP001165060">
    <property type="component" value="Unassembled WGS sequence"/>
</dbReference>
<comment type="caution">
    <text evidence="1">The sequence shown here is derived from an EMBL/GenBank/DDBJ whole genome shotgun (WGS) entry which is preliminary data.</text>
</comment>
<dbReference type="Gene3D" id="2.60.120.620">
    <property type="entry name" value="q2cbj1_9rhob like domain"/>
    <property type="match status" value="1"/>
</dbReference>
<organism evidence="1 2">
    <name type="scientific">Tetraparma gracilis</name>
    <dbReference type="NCBI Taxonomy" id="2962635"/>
    <lineage>
        <taxon>Eukaryota</taxon>
        <taxon>Sar</taxon>
        <taxon>Stramenopiles</taxon>
        <taxon>Ochrophyta</taxon>
        <taxon>Bolidophyceae</taxon>
        <taxon>Parmales</taxon>
        <taxon>Triparmaceae</taxon>
        <taxon>Tetraparma</taxon>
    </lineage>
</organism>
<evidence type="ECO:0008006" key="3">
    <source>
        <dbReference type="Google" id="ProtNLM"/>
    </source>
</evidence>
<dbReference type="SUPFAM" id="SSF51197">
    <property type="entry name" value="Clavaminate synthase-like"/>
    <property type="match status" value="1"/>
</dbReference>
<dbReference type="PANTHER" id="PTHR37563:SF2">
    <property type="entry name" value="PHYTANOYL-COA DIOXYGENASE FAMILY PROTEIN (AFU_ORTHOLOGUE AFUA_2G03330)"/>
    <property type="match status" value="1"/>
</dbReference>
<evidence type="ECO:0000313" key="2">
    <source>
        <dbReference type="Proteomes" id="UP001165060"/>
    </source>
</evidence>